<evidence type="ECO:0000313" key="1">
    <source>
        <dbReference type="EMBL" id="BCM82671.1"/>
    </source>
</evidence>
<accession>A0A8H9C4W8</accession>
<sequence length="110" mass="12216">MHAHLHVKYLEIQSRADLWGGLLIRNRYVDGAEDVTFGGHPQLGIGIVSHYGFENCTRWITREPIDSIAAIAGAVSVRPSFAIEDGGPVAIAHRITSVATYWIMRDQWTS</sequence>
<dbReference type="RefSeq" id="WP_207181818.1">
    <property type="nucleotide sequence ID" value="NZ_AP024145.1"/>
</dbReference>
<dbReference type="Proteomes" id="UP000663508">
    <property type="component" value="Chromosome"/>
</dbReference>
<proteinExistence type="predicted"/>
<dbReference type="AlphaFoldDB" id="A0A8H9C4W8"/>
<protein>
    <submittedName>
        <fullName evidence="1">Uncharacterized protein</fullName>
    </submittedName>
</protein>
<reference evidence="1" key="1">
    <citation type="submission" date="2020-11" db="EMBL/GenBank/DDBJ databases">
        <title>Complete genome sequence of a novel pathogenic Methylobacterium strain isolated from rice in Vietnam.</title>
        <authorList>
            <person name="Lai K."/>
            <person name="Okazaki S."/>
            <person name="Higashi K."/>
            <person name="Mori H."/>
            <person name="Toyoda A."/>
            <person name="Kurokawa K."/>
        </authorList>
    </citation>
    <scope>NUCLEOTIDE SEQUENCE</scope>
    <source>
        <strain evidence="1">VL1</strain>
    </source>
</reference>
<dbReference type="KEGG" id="mind:mvi_11320"/>
<dbReference type="EMBL" id="AP024145">
    <property type="protein sequence ID" value="BCM82671.1"/>
    <property type="molecule type" value="Genomic_DNA"/>
</dbReference>
<gene>
    <name evidence="1" type="ORF">mvi_11320</name>
</gene>
<evidence type="ECO:0000313" key="2">
    <source>
        <dbReference type="Proteomes" id="UP000663508"/>
    </source>
</evidence>
<organism evidence="1 2">
    <name type="scientific">Methylobacterium indicum</name>
    <dbReference type="NCBI Taxonomy" id="1775910"/>
    <lineage>
        <taxon>Bacteria</taxon>
        <taxon>Pseudomonadati</taxon>
        <taxon>Pseudomonadota</taxon>
        <taxon>Alphaproteobacteria</taxon>
        <taxon>Hyphomicrobiales</taxon>
        <taxon>Methylobacteriaceae</taxon>
        <taxon>Methylobacterium</taxon>
    </lineage>
</organism>
<name>A0A8H9C4W8_9HYPH</name>